<keyword evidence="9" id="KW-1185">Reference proteome</keyword>
<comment type="similarity">
    <text evidence="2">Belongs to the mitochondrion-specific ribosomal protein mS29 family.</text>
</comment>
<comment type="subcellular location">
    <subcellularLocation>
        <location evidence="1">Mitochondrion</location>
    </subcellularLocation>
</comment>
<evidence type="ECO:0000256" key="4">
    <source>
        <dbReference type="ARBA" id="ARBA00022980"/>
    </source>
</evidence>
<keyword evidence="4" id="KW-0689">Ribosomal protein</keyword>
<sequence>MASAVKTVWDESNVKPTYCIWRHFYTSSDLLGEASFKEASKLLEDERKDFDSFFTSQSESWNQAPDPGIKKTNVIKTSSYRTNESDPAQTFQEACIMVRKPAYAWLKHYTEMSLSTFKTDRIDLPNEAKDWLEYFAMMNTHLIKDIKTNYSYTWSKRDSTEAGSSLQNLIDLGTNRLKLSSDCVGAILKEIRYQLSQDKFKLLLVIDGVNTFWTDFTVKSKTNATVGFEELEPIIPIEVPIYSDYEIDSCYDYYIDRLWIQNKTAKTEEGKKQLITLSNNNPAEFSKSFKLDGVGYSTYLSIKYNTCTCNTVICENVG</sequence>
<dbReference type="Proteomes" id="UP001217089">
    <property type="component" value="Unassembled WGS sequence"/>
</dbReference>
<organism evidence="8 9">
    <name type="scientific">Tegillarca granosa</name>
    <name type="common">Malaysian cockle</name>
    <name type="synonym">Anadara granosa</name>
    <dbReference type="NCBI Taxonomy" id="220873"/>
    <lineage>
        <taxon>Eukaryota</taxon>
        <taxon>Metazoa</taxon>
        <taxon>Spiralia</taxon>
        <taxon>Lophotrochozoa</taxon>
        <taxon>Mollusca</taxon>
        <taxon>Bivalvia</taxon>
        <taxon>Autobranchia</taxon>
        <taxon>Pteriomorphia</taxon>
        <taxon>Arcoida</taxon>
        <taxon>Arcoidea</taxon>
        <taxon>Arcidae</taxon>
        <taxon>Tegillarca</taxon>
    </lineage>
</organism>
<dbReference type="InterPro" id="IPR019368">
    <property type="entry name" value="Ribosomal_mS29"/>
</dbReference>
<name>A0ABQ9ELD4_TEGGR</name>
<keyword evidence="5" id="KW-0496">Mitochondrion</keyword>
<gene>
    <name evidence="8" type="ORF">KUTeg_017646</name>
</gene>
<accession>A0ABQ9ELD4</accession>
<evidence type="ECO:0000313" key="9">
    <source>
        <dbReference type="Proteomes" id="UP001217089"/>
    </source>
</evidence>
<dbReference type="EMBL" id="JARBDR010000903">
    <property type="protein sequence ID" value="KAJ8304063.1"/>
    <property type="molecule type" value="Genomic_DNA"/>
</dbReference>
<proteinExistence type="inferred from homology"/>
<protein>
    <recommendedName>
        <fullName evidence="7">Small ribosomal subunit protein mS29</fullName>
    </recommendedName>
</protein>
<evidence type="ECO:0000256" key="2">
    <source>
        <dbReference type="ARBA" id="ARBA00009863"/>
    </source>
</evidence>
<evidence type="ECO:0000256" key="1">
    <source>
        <dbReference type="ARBA" id="ARBA00004173"/>
    </source>
</evidence>
<evidence type="ECO:0000313" key="8">
    <source>
        <dbReference type="EMBL" id="KAJ8304063.1"/>
    </source>
</evidence>
<evidence type="ECO:0000256" key="5">
    <source>
        <dbReference type="ARBA" id="ARBA00023128"/>
    </source>
</evidence>
<comment type="caution">
    <text evidence="8">The sequence shown here is derived from an EMBL/GenBank/DDBJ whole genome shotgun (WGS) entry which is preliminary data.</text>
</comment>
<keyword evidence="3" id="KW-0809">Transit peptide</keyword>
<dbReference type="Pfam" id="PF10236">
    <property type="entry name" value="DAP3"/>
    <property type="match status" value="2"/>
</dbReference>
<keyword evidence="6" id="KW-0687">Ribonucleoprotein</keyword>
<dbReference type="PANTHER" id="PTHR12810:SF0">
    <property type="entry name" value="SMALL RIBOSOMAL SUBUNIT PROTEIN MS29"/>
    <property type="match status" value="1"/>
</dbReference>
<evidence type="ECO:0000256" key="3">
    <source>
        <dbReference type="ARBA" id="ARBA00022946"/>
    </source>
</evidence>
<evidence type="ECO:0000256" key="7">
    <source>
        <dbReference type="ARBA" id="ARBA00035140"/>
    </source>
</evidence>
<reference evidence="8 9" key="1">
    <citation type="submission" date="2022-12" db="EMBL/GenBank/DDBJ databases">
        <title>Chromosome-level genome of Tegillarca granosa.</title>
        <authorList>
            <person name="Kim J."/>
        </authorList>
    </citation>
    <scope>NUCLEOTIDE SEQUENCE [LARGE SCALE GENOMIC DNA]</scope>
    <source>
        <strain evidence="8">Teg-2019</strain>
        <tissue evidence="8">Adductor muscle</tissue>
    </source>
</reference>
<dbReference type="PANTHER" id="PTHR12810">
    <property type="entry name" value="MITOCHONDRIAL 28S RIBOSOMAL PROTEIN S29"/>
    <property type="match status" value="1"/>
</dbReference>
<evidence type="ECO:0000256" key="6">
    <source>
        <dbReference type="ARBA" id="ARBA00023274"/>
    </source>
</evidence>